<dbReference type="AlphaFoldDB" id="A0A9E7DI46"/>
<dbReference type="InterPro" id="IPR009825">
    <property type="entry name" value="ECF_substrate-spec-like"/>
</dbReference>
<dbReference type="InterPro" id="IPR030949">
    <property type="entry name" value="ECF_S_folate_fam"/>
</dbReference>
<sequence>MQKGRFTTKKLVLSALFVTLTILMSKFLKIKIATGLVFSFGGYPLMFGGMVLGPYYGFMMGIVSDVIKFMLSPSQFGFNVFFTILEGLLGWFPGFILWKLSKGEGFSAMLNDRKLQNKVIISTSLFRAIFINIICNSALLHIYMGKALVALMTARILKNTIEIFLVYFILTAIVEAFRVRKVKFEV</sequence>
<protein>
    <submittedName>
        <fullName evidence="2">Folate family ECF transporter S component</fullName>
    </submittedName>
</protein>
<accession>A0A9E7DI46</accession>
<dbReference type="Pfam" id="PF07155">
    <property type="entry name" value="ECF-ribofla_trS"/>
    <property type="match status" value="1"/>
</dbReference>
<proteinExistence type="predicted"/>
<evidence type="ECO:0000313" key="2">
    <source>
        <dbReference type="EMBL" id="UQK58548.1"/>
    </source>
</evidence>
<keyword evidence="3" id="KW-1185">Reference proteome</keyword>
<evidence type="ECO:0000313" key="3">
    <source>
        <dbReference type="Proteomes" id="UP000831151"/>
    </source>
</evidence>
<dbReference type="GO" id="GO:0016020">
    <property type="term" value="C:membrane"/>
    <property type="evidence" value="ECO:0007669"/>
    <property type="project" value="InterPro"/>
</dbReference>
<reference evidence="2" key="1">
    <citation type="submission" date="2022-04" db="EMBL/GenBank/DDBJ databases">
        <title>Complete genome sequences of Ezakiella coagulans and Fenollaria massiliensis.</title>
        <authorList>
            <person name="France M.T."/>
            <person name="Clifford J."/>
            <person name="Narina S."/>
            <person name="Rutt L."/>
            <person name="Ravel J."/>
        </authorList>
    </citation>
    <scope>NUCLEOTIDE SEQUENCE</scope>
    <source>
        <strain evidence="2">C0061C2</strain>
    </source>
</reference>
<dbReference type="EMBL" id="CP096649">
    <property type="protein sequence ID" value="UQK58548.1"/>
    <property type="molecule type" value="Genomic_DNA"/>
</dbReference>
<dbReference type="RefSeq" id="WP_019213675.1">
    <property type="nucleotide sequence ID" value="NZ_CP096649.1"/>
</dbReference>
<dbReference type="Proteomes" id="UP000831151">
    <property type="component" value="Chromosome"/>
</dbReference>
<dbReference type="NCBIfam" id="TIGR04518">
    <property type="entry name" value="ECF_S_folT_fam"/>
    <property type="match status" value="1"/>
</dbReference>
<feature type="transmembrane region" description="Helical" evidence="1">
    <location>
        <begin position="156"/>
        <end position="177"/>
    </location>
</feature>
<keyword evidence="1" id="KW-1133">Transmembrane helix</keyword>
<feature type="transmembrane region" description="Helical" evidence="1">
    <location>
        <begin position="35"/>
        <end position="56"/>
    </location>
</feature>
<organism evidence="2 3">
    <name type="scientific">Fenollaria massiliensis</name>
    <dbReference type="NCBI Taxonomy" id="938288"/>
    <lineage>
        <taxon>Bacteria</taxon>
        <taxon>Bacillati</taxon>
        <taxon>Bacillota</taxon>
        <taxon>Clostridia</taxon>
        <taxon>Eubacteriales</taxon>
        <taxon>Fenollaria</taxon>
    </lineage>
</organism>
<evidence type="ECO:0000256" key="1">
    <source>
        <dbReference type="SAM" id="Phobius"/>
    </source>
</evidence>
<dbReference type="KEGG" id="fms:M1R53_04725"/>
<feature type="transmembrane region" description="Helical" evidence="1">
    <location>
        <begin position="119"/>
        <end position="144"/>
    </location>
</feature>
<keyword evidence="1" id="KW-0812">Transmembrane</keyword>
<keyword evidence="1" id="KW-0472">Membrane</keyword>
<feature type="transmembrane region" description="Helical" evidence="1">
    <location>
        <begin position="76"/>
        <end position="98"/>
    </location>
</feature>
<name>A0A9E7DI46_9FIRM</name>
<gene>
    <name evidence="2" type="ORF">M1R53_04725</name>
</gene>
<dbReference type="Gene3D" id="1.10.1760.20">
    <property type="match status" value="1"/>
</dbReference>